<organism evidence="10 11">
    <name type="scientific">Solidesulfovibrio aerotolerans</name>
    <dbReference type="NCBI Taxonomy" id="295255"/>
    <lineage>
        <taxon>Bacteria</taxon>
        <taxon>Pseudomonadati</taxon>
        <taxon>Thermodesulfobacteriota</taxon>
        <taxon>Desulfovibrionia</taxon>
        <taxon>Desulfovibrionales</taxon>
        <taxon>Desulfovibrionaceae</taxon>
        <taxon>Solidesulfovibrio</taxon>
    </lineage>
</organism>
<dbReference type="CDD" id="cd01949">
    <property type="entry name" value="GGDEF"/>
    <property type="match status" value="1"/>
</dbReference>
<name>A0A7C9JBQ6_9BACT</name>
<dbReference type="OrthoDB" id="9813903at2"/>
<dbReference type="NCBIfam" id="TIGR00254">
    <property type="entry name" value="GGDEF"/>
    <property type="match status" value="1"/>
</dbReference>
<evidence type="ECO:0000256" key="8">
    <source>
        <dbReference type="SAM" id="Phobius"/>
    </source>
</evidence>
<dbReference type="Proteomes" id="UP000482487">
    <property type="component" value="Unassembled WGS sequence"/>
</dbReference>
<keyword evidence="3" id="KW-1003">Cell membrane</keyword>
<evidence type="ECO:0000256" key="6">
    <source>
        <dbReference type="ARBA" id="ARBA00023136"/>
    </source>
</evidence>
<reference evidence="10 11" key="1">
    <citation type="submission" date="2020-01" db="EMBL/GenBank/DDBJ databases">
        <title>Genome sequence of Desulfovibrio aerotolerans DSM 16695(T).</title>
        <authorList>
            <person name="Karnachuk O."/>
            <person name="Avakyan M."/>
            <person name="Mardanov A."/>
            <person name="Kadnikov V."/>
            <person name="Ravin N."/>
        </authorList>
    </citation>
    <scope>NUCLEOTIDE SEQUENCE [LARGE SCALE GENOMIC DNA]</scope>
    <source>
        <strain evidence="10 11">DSM 16695</strain>
    </source>
</reference>
<dbReference type="SMART" id="SM00267">
    <property type="entry name" value="GGDEF"/>
    <property type="match status" value="1"/>
</dbReference>
<protein>
    <recommendedName>
        <fullName evidence="2">diguanylate cyclase</fullName>
        <ecNumber evidence="2">2.7.7.65</ecNumber>
    </recommendedName>
</protein>
<keyword evidence="6 8" id="KW-0472">Membrane</keyword>
<comment type="subcellular location">
    <subcellularLocation>
        <location evidence="1">Cell membrane</location>
        <topology evidence="1">Multi-pass membrane protein</topology>
    </subcellularLocation>
</comment>
<keyword evidence="5 8" id="KW-1133">Transmembrane helix</keyword>
<dbReference type="FunFam" id="3.30.70.270:FF:000001">
    <property type="entry name" value="Diguanylate cyclase domain protein"/>
    <property type="match status" value="1"/>
</dbReference>
<dbReference type="InterPro" id="IPR050469">
    <property type="entry name" value="Diguanylate_Cyclase"/>
</dbReference>
<feature type="domain" description="GGDEF" evidence="9">
    <location>
        <begin position="401"/>
        <end position="535"/>
    </location>
</feature>
<keyword evidence="11" id="KW-1185">Reference proteome</keyword>
<dbReference type="AlphaFoldDB" id="A0A7C9JBQ6"/>
<evidence type="ECO:0000259" key="9">
    <source>
        <dbReference type="PROSITE" id="PS50887"/>
    </source>
</evidence>
<dbReference type="InterPro" id="IPR029787">
    <property type="entry name" value="Nucleotide_cyclase"/>
</dbReference>
<evidence type="ECO:0000256" key="4">
    <source>
        <dbReference type="ARBA" id="ARBA00022692"/>
    </source>
</evidence>
<dbReference type="PANTHER" id="PTHR45138">
    <property type="entry name" value="REGULATORY COMPONENTS OF SENSORY TRANSDUCTION SYSTEM"/>
    <property type="match status" value="1"/>
</dbReference>
<proteinExistence type="predicted"/>
<evidence type="ECO:0000256" key="2">
    <source>
        <dbReference type="ARBA" id="ARBA00012528"/>
    </source>
</evidence>
<dbReference type="RefSeq" id="WP_160964254.1">
    <property type="nucleotide sequence ID" value="NZ_WVUD01000091.1"/>
</dbReference>
<dbReference type="InterPro" id="IPR043128">
    <property type="entry name" value="Rev_trsase/Diguanyl_cyclase"/>
</dbReference>
<dbReference type="SUPFAM" id="SSF55073">
    <property type="entry name" value="Nucleotide cyclase"/>
    <property type="match status" value="1"/>
</dbReference>
<evidence type="ECO:0000256" key="3">
    <source>
        <dbReference type="ARBA" id="ARBA00022475"/>
    </source>
</evidence>
<evidence type="ECO:0000313" key="10">
    <source>
        <dbReference type="EMBL" id="MYL85378.1"/>
    </source>
</evidence>
<dbReference type="PANTHER" id="PTHR45138:SF9">
    <property type="entry name" value="DIGUANYLATE CYCLASE DGCM-RELATED"/>
    <property type="match status" value="1"/>
</dbReference>
<dbReference type="GO" id="GO:0052621">
    <property type="term" value="F:diguanylate cyclase activity"/>
    <property type="evidence" value="ECO:0007669"/>
    <property type="project" value="UniProtKB-EC"/>
</dbReference>
<evidence type="ECO:0000256" key="7">
    <source>
        <dbReference type="ARBA" id="ARBA00034247"/>
    </source>
</evidence>
<gene>
    <name evidence="10" type="ORF">GTA51_20035</name>
</gene>
<dbReference type="PROSITE" id="PS50887">
    <property type="entry name" value="GGDEF"/>
    <property type="match status" value="1"/>
</dbReference>
<dbReference type="Gene3D" id="3.30.70.270">
    <property type="match status" value="1"/>
</dbReference>
<comment type="caution">
    <text evidence="10">The sequence shown here is derived from an EMBL/GenBank/DDBJ whole genome shotgun (WGS) entry which is preliminary data.</text>
</comment>
<comment type="catalytic activity">
    <reaction evidence="7">
        <text>2 GTP = 3',3'-c-di-GMP + 2 diphosphate</text>
        <dbReference type="Rhea" id="RHEA:24898"/>
        <dbReference type="ChEBI" id="CHEBI:33019"/>
        <dbReference type="ChEBI" id="CHEBI:37565"/>
        <dbReference type="ChEBI" id="CHEBI:58805"/>
        <dbReference type="EC" id="2.7.7.65"/>
    </reaction>
</comment>
<sequence>MNIVWFKKRLITIYSWKYIIFALIILVWCFAIWITSGILATRRIDLVVKRERQIAQSTADNIAANIYQRLSQVKNIPVVMAFDPSIASVLDSFFPDNKSSTLQINQKRDLFLADPELNAMTERLNEIRSKINLHTIFILNAAGDCIAAGKPPENPIFIGENYSDRLYFFSAQKGINGRQFAVGRTDRVNALFYSKPVLVSGRFIGAIVSRININNLTNLTLDQGVFVTDENGVVVLAEDRNILMKTLPGSTVLKLPEKDLKTVYRQDKLEILNILPWQLDGASDAVQWENSEYPFVYAHSVVNNEPVTVNVLRDLKEIVEIQHERVIWTVLVSGVGILSLLLVAGIALYIFSVSKHRQELLCLNERLNLEARTDALTGCANRRNFFELLESERQRGIRYSFPFSMLSLDIDHFKRINDLYGHPRGDQVLCHFVSIIGKNLRLTDRIGRVGGEEFNILLPQTVKSEANLIAERIREEVERSPALYEQMVISFTVSIGVAQWQLEKKETVNDFISRNDKALYEAKQRGRNQVVVDEGDTL</sequence>
<evidence type="ECO:0000313" key="11">
    <source>
        <dbReference type="Proteomes" id="UP000482487"/>
    </source>
</evidence>
<dbReference type="InterPro" id="IPR033479">
    <property type="entry name" value="dCache_1"/>
</dbReference>
<dbReference type="Pfam" id="PF02743">
    <property type="entry name" value="dCache_1"/>
    <property type="match status" value="1"/>
</dbReference>
<dbReference type="Pfam" id="PF00990">
    <property type="entry name" value="GGDEF"/>
    <property type="match status" value="1"/>
</dbReference>
<evidence type="ECO:0000256" key="1">
    <source>
        <dbReference type="ARBA" id="ARBA00004651"/>
    </source>
</evidence>
<dbReference type="InterPro" id="IPR000160">
    <property type="entry name" value="GGDEF_dom"/>
</dbReference>
<dbReference type="EC" id="2.7.7.65" evidence="2"/>
<dbReference type="EMBL" id="WVUD01000091">
    <property type="protein sequence ID" value="MYL85378.1"/>
    <property type="molecule type" value="Genomic_DNA"/>
</dbReference>
<dbReference type="GO" id="GO:0005886">
    <property type="term" value="C:plasma membrane"/>
    <property type="evidence" value="ECO:0007669"/>
    <property type="project" value="UniProtKB-SubCell"/>
</dbReference>
<evidence type="ECO:0000256" key="5">
    <source>
        <dbReference type="ARBA" id="ARBA00022989"/>
    </source>
</evidence>
<feature type="transmembrane region" description="Helical" evidence="8">
    <location>
        <begin position="326"/>
        <end position="351"/>
    </location>
</feature>
<accession>A0A7C9JBQ6</accession>
<keyword evidence="4 8" id="KW-0812">Transmembrane</keyword>
<dbReference type="Gene3D" id="3.30.450.20">
    <property type="entry name" value="PAS domain"/>
    <property type="match status" value="1"/>
</dbReference>
<feature type="transmembrane region" description="Helical" evidence="8">
    <location>
        <begin position="18"/>
        <end position="40"/>
    </location>
</feature>